<dbReference type="EMBL" id="BJYY01000018">
    <property type="protein sequence ID" value="GEO35150.1"/>
    <property type="molecule type" value="Genomic_DNA"/>
</dbReference>
<accession>A0A512DG30</accession>
<name>A0A512DG30_9CELL</name>
<comment type="caution">
    <text evidence="1">The sequence shown here is derived from an EMBL/GenBank/DDBJ whole genome shotgun (WGS) entry which is preliminary data.</text>
</comment>
<organism evidence="1 2">
    <name type="scientific">Cellulomonas aerilata</name>
    <dbReference type="NCBI Taxonomy" id="515326"/>
    <lineage>
        <taxon>Bacteria</taxon>
        <taxon>Bacillati</taxon>
        <taxon>Actinomycetota</taxon>
        <taxon>Actinomycetes</taxon>
        <taxon>Micrococcales</taxon>
        <taxon>Cellulomonadaceae</taxon>
        <taxon>Cellulomonas</taxon>
    </lineage>
</organism>
<evidence type="ECO:0008006" key="3">
    <source>
        <dbReference type="Google" id="ProtNLM"/>
    </source>
</evidence>
<evidence type="ECO:0000313" key="1">
    <source>
        <dbReference type="EMBL" id="GEO35150.1"/>
    </source>
</evidence>
<dbReference type="Proteomes" id="UP000321181">
    <property type="component" value="Unassembled WGS sequence"/>
</dbReference>
<evidence type="ECO:0000313" key="2">
    <source>
        <dbReference type="Proteomes" id="UP000321181"/>
    </source>
</evidence>
<sequence>MAPSLRPPTGVAADCIGLPSGLRRHGGGPAIPVANLYGLFMTFDAHVLKVLIASPGDTKEEREAVERALHGWNADRAEREQVVLLPRRWETSAVPRLGASGQGIINEQLVDDADIVLALFDSRLGMATEAAVSGTAEEIQRSHAAGKPVHVWFSEEPIPRGADLDQAKAVEDFKKTLLPLGLLGAYASPDDLAYKVRQAIESDLDRLGLGAVVRRAPAEKHAVLRARYESDREPKMDNRGRVAYKTTRERLVVKNSGSAPAIRVRVELKPLGENSRPPALFDREQIAPTLIPDSEFSWPLLMSMGTGRVFEVNITWSEGDVEYSESQHVAA</sequence>
<proteinExistence type="predicted"/>
<keyword evidence="2" id="KW-1185">Reference proteome</keyword>
<gene>
    <name evidence="1" type="ORF">CAE01nite_28750</name>
</gene>
<reference evidence="1 2" key="1">
    <citation type="submission" date="2019-07" db="EMBL/GenBank/DDBJ databases">
        <title>Whole genome shotgun sequence of Cellulomonas aerilata NBRC 106308.</title>
        <authorList>
            <person name="Hosoyama A."/>
            <person name="Uohara A."/>
            <person name="Ohji S."/>
            <person name="Ichikawa N."/>
        </authorList>
    </citation>
    <scope>NUCLEOTIDE SEQUENCE [LARGE SCALE GENOMIC DNA]</scope>
    <source>
        <strain evidence="1 2">NBRC 106308</strain>
    </source>
</reference>
<dbReference type="AlphaFoldDB" id="A0A512DG30"/>
<protein>
    <recommendedName>
        <fullName evidence="3">DUF4062 domain-containing protein</fullName>
    </recommendedName>
</protein>